<feature type="transmembrane region" description="Helical" evidence="19">
    <location>
        <begin position="139"/>
        <end position="159"/>
    </location>
</feature>
<evidence type="ECO:0000256" key="4">
    <source>
        <dbReference type="ARBA" id="ARBA00010561"/>
    </source>
</evidence>
<dbReference type="EC" id="2.7.8.26" evidence="5 19"/>
<evidence type="ECO:0000256" key="12">
    <source>
        <dbReference type="ARBA" id="ARBA00022989"/>
    </source>
</evidence>
<dbReference type="Proteomes" id="UP001302329">
    <property type="component" value="Unassembled WGS sequence"/>
</dbReference>
<dbReference type="Pfam" id="PF02654">
    <property type="entry name" value="CobS"/>
    <property type="match status" value="1"/>
</dbReference>
<evidence type="ECO:0000256" key="7">
    <source>
        <dbReference type="ARBA" id="ARBA00022475"/>
    </source>
</evidence>
<dbReference type="HAMAP" id="MF_00719">
    <property type="entry name" value="CobS"/>
    <property type="match status" value="1"/>
</dbReference>
<evidence type="ECO:0000256" key="11">
    <source>
        <dbReference type="ARBA" id="ARBA00022842"/>
    </source>
</evidence>
<gene>
    <name evidence="19" type="primary">cobS</name>
    <name evidence="20" type="ORF">VB739_04685</name>
</gene>
<reference evidence="20 21" key="1">
    <citation type="submission" date="2023-12" db="EMBL/GenBank/DDBJ databases">
        <title>Baltic Sea Cyanobacteria.</title>
        <authorList>
            <person name="Delbaje E."/>
            <person name="Fewer D.P."/>
            <person name="Shishido T.K."/>
        </authorList>
    </citation>
    <scope>NUCLEOTIDE SEQUENCE [LARGE SCALE GENOMIC DNA]</scope>
    <source>
        <strain evidence="20 21">UHCC 0281</strain>
    </source>
</reference>
<keyword evidence="8 19" id="KW-0169">Cobalamin biosynthesis</keyword>
<dbReference type="EMBL" id="JAYGHY010000009">
    <property type="protein sequence ID" value="MEA5441844.1"/>
    <property type="molecule type" value="Genomic_DNA"/>
</dbReference>
<evidence type="ECO:0000256" key="5">
    <source>
        <dbReference type="ARBA" id="ARBA00013200"/>
    </source>
</evidence>
<evidence type="ECO:0000313" key="20">
    <source>
        <dbReference type="EMBL" id="MEA5441844.1"/>
    </source>
</evidence>
<evidence type="ECO:0000256" key="15">
    <source>
        <dbReference type="ARBA" id="ARBA00032605"/>
    </source>
</evidence>
<feature type="transmembrane region" description="Helical" evidence="19">
    <location>
        <begin position="114"/>
        <end position="133"/>
    </location>
</feature>
<accession>A0ABU5STP3</accession>
<keyword evidence="10 19" id="KW-0812">Transmembrane</keyword>
<keyword evidence="9 19" id="KW-0808">Transferase</keyword>
<dbReference type="PANTHER" id="PTHR34148:SF1">
    <property type="entry name" value="ADENOSYLCOBINAMIDE-GDP RIBAZOLETRANSFERASE"/>
    <property type="match status" value="1"/>
</dbReference>
<feature type="transmembrane region" description="Helical" evidence="19">
    <location>
        <begin position="64"/>
        <end position="82"/>
    </location>
</feature>
<comment type="cofactor">
    <cofactor evidence="1 19">
        <name>Mg(2+)</name>
        <dbReference type="ChEBI" id="CHEBI:18420"/>
    </cofactor>
</comment>
<feature type="transmembrane region" description="Helical" evidence="19">
    <location>
        <begin position="6"/>
        <end position="27"/>
    </location>
</feature>
<comment type="similarity">
    <text evidence="4 19">Belongs to the CobS family.</text>
</comment>
<evidence type="ECO:0000256" key="18">
    <source>
        <dbReference type="ARBA" id="ARBA00049504"/>
    </source>
</evidence>
<dbReference type="InterPro" id="IPR003805">
    <property type="entry name" value="CobS"/>
</dbReference>
<evidence type="ECO:0000256" key="6">
    <source>
        <dbReference type="ARBA" id="ARBA00015850"/>
    </source>
</evidence>
<name>A0ABU5STP3_9CYAN</name>
<organism evidence="20 21">
    <name type="scientific">Cyanobium gracile UHCC 0281</name>
    <dbReference type="NCBI Taxonomy" id="3110309"/>
    <lineage>
        <taxon>Bacteria</taxon>
        <taxon>Bacillati</taxon>
        <taxon>Cyanobacteriota</taxon>
        <taxon>Cyanophyceae</taxon>
        <taxon>Synechococcales</taxon>
        <taxon>Prochlorococcaceae</taxon>
        <taxon>Cyanobium</taxon>
    </lineage>
</organism>
<evidence type="ECO:0000256" key="8">
    <source>
        <dbReference type="ARBA" id="ARBA00022573"/>
    </source>
</evidence>
<evidence type="ECO:0000256" key="9">
    <source>
        <dbReference type="ARBA" id="ARBA00022679"/>
    </source>
</evidence>
<evidence type="ECO:0000256" key="2">
    <source>
        <dbReference type="ARBA" id="ARBA00004651"/>
    </source>
</evidence>
<evidence type="ECO:0000256" key="14">
    <source>
        <dbReference type="ARBA" id="ARBA00025228"/>
    </source>
</evidence>
<keyword evidence="21" id="KW-1185">Reference proteome</keyword>
<keyword evidence="7 19" id="KW-1003">Cell membrane</keyword>
<dbReference type="PANTHER" id="PTHR34148">
    <property type="entry name" value="ADENOSYLCOBINAMIDE-GDP RIBAZOLETRANSFERASE"/>
    <property type="match status" value="1"/>
</dbReference>
<comment type="caution">
    <text evidence="20">The sequence shown here is derived from an EMBL/GenBank/DDBJ whole genome shotgun (WGS) entry which is preliminary data.</text>
</comment>
<dbReference type="RefSeq" id="WP_323355953.1">
    <property type="nucleotide sequence ID" value="NZ_JAYGHY010000009.1"/>
</dbReference>
<proteinExistence type="inferred from homology"/>
<evidence type="ECO:0000256" key="17">
    <source>
        <dbReference type="ARBA" id="ARBA00048623"/>
    </source>
</evidence>
<feature type="transmembrane region" description="Helical" evidence="19">
    <location>
        <begin position="201"/>
        <end position="220"/>
    </location>
</feature>
<evidence type="ECO:0000256" key="3">
    <source>
        <dbReference type="ARBA" id="ARBA00004663"/>
    </source>
</evidence>
<evidence type="ECO:0000313" key="21">
    <source>
        <dbReference type="Proteomes" id="UP001302329"/>
    </source>
</evidence>
<evidence type="ECO:0000256" key="16">
    <source>
        <dbReference type="ARBA" id="ARBA00032853"/>
    </source>
</evidence>
<comment type="function">
    <text evidence="14 19">Joins adenosylcobinamide-GDP and alpha-ribazole to generate adenosylcobalamin (Ado-cobalamin). Also synthesizes adenosylcobalamin 5'-phosphate from adenosylcobinamide-GDP and alpha-ribazole 5'-phosphate.</text>
</comment>
<protein>
    <recommendedName>
        <fullName evidence="6 19">Adenosylcobinamide-GDP ribazoletransferase</fullName>
        <ecNumber evidence="5 19">2.7.8.26</ecNumber>
    </recommendedName>
    <alternativeName>
        <fullName evidence="16 19">Cobalamin synthase</fullName>
    </alternativeName>
    <alternativeName>
        <fullName evidence="15 19">Cobalamin-5'-phosphate synthase</fullName>
    </alternativeName>
</protein>
<comment type="catalytic activity">
    <reaction evidence="17 19">
        <text>alpha-ribazole + adenosylcob(III)inamide-GDP = adenosylcob(III)alamin + GMP + H(+)</text>
        <dbReference type="Rhea" id="RHEA:16049"/>
        <dbReference type="ChEBI" id="CHEBI:10329"/>
        <dbReference type="ChEBI" id="CHEBI:15378"/>
        <dbReference type="ChEBI" id="CHEBI:18408"/>
        <dbReference type="ChEBI" id="CHEBI:58115"/>
        <dbReference type="ChEBI" id="CHEBI:60487"/>
        <dbReference type="EC" id="2.7.8.26"/>
    </reaction>
</comment>
<evidence type="ECO:0000256" key="1">
    <source>
        <dbReference type="ARBA" id="ARBA00001946"/>
    </source>
</evidence>
<keyword evidence="11 19" id="KW-0460">Magnesium</keyword>
<evidence type="ECO:0000256" key="10">
    <source>
        <dbReference type="ARBA" id="ARBA00022692"/>
    </source>
</evidence>
<comment type="catalytic activity">
    <reaction evidence="18 19">
        <text>alpha-ribazole 5'-phosphate + adenosylcob(III)inamide-GDP = adenosylcob(III)alamin 5'-phosphate + GMP + H(+)</text>
        <dbReference type="Rhea" id="RHEA:23560"/>
        <dbReference type="ChEBI" id="CHEBI:15378"/>
        <dbReference type="ChEBI" id="CHEBI:57918"/>
        <dbReference type="ChEBI" id="CHEBI:58115"/>
        <dbReference type="ChEBI" id="CHEBI:60487"/>
        <dbReference type="ChEBI" id="CHEBI:60493"/>
        <dbReference type="EC" id="2.7.8.26"/>
    </reaction>
</comment>
<comment type="subcellular location">
    <subcellularLocation>
        <location evidence="2 19">Cell membrane</location>
        <topology evidence="2 19">Multi-pass membrane protein</topology>
    </subcellularLocation>
</comment>
<dbReference type="GO" id="GO:0051073">
    <property type="term" value="F:adenosylcobinamide-GDP ribazoletransferase activity"/>
    <property type="evidence" value="ECO:0007669"/>
    <property type="project" value="UniProtKB-EC"/>
</dbReference>
<feature type="transmembrane region" description="Helical" evidence="19">
    <location>
        <begin position="39"/>
        <end position="58"/>
    </location>
</feature>
<sequence>MPRLSAPPWLRDLAGAWIFYSVLPAWSAPAPRFERIARFAPWIGAVLGALQALLWWGLEGRVPLVAQVALVLALGLWLSGGLHMDGVMDSADGLAAGDRCLEAMADSRVGASGVQALVLVLLLRTAALALLGAAAPMALVWAAVCGRVAPLPAMAWFPYLRPGGSAAFHRAHGAALAVELRPTLLLLPLLLLLPWPGLAPWPVPTGLVALVPALFVPVALGRRLGGHSGDTYGACVEWSESLGLLLIAAALRLAAAAG</sequence>
<evidence type="ECO:0000256" key="19">
    <source>
        <dbReference type="HAMAP-Rule" id="MF_00719"/>
    </source>
</evidence>
<keyword evidence="12 19" id="KW-1133">Transmembrane helix</keyword>
<keyword evidence="13 19" id="KW-0472">Membrane</keyword>
<comment type="pathway">
    <text evidence="3 19">Cofactor biosynthesis; adenosylcobalamin biosynthesis; adenosylcobalamin from cob(II)yrinate a,c-diamide: step 7/7.</text>
</comment>
<evidence type="ECO:0000256" key="13">
    <source>
        <dbReference type="ARBA" id="ARBA00023136"/>
    </source>
</evidence>